<dbReference type="EMBL" id="CAADFQ010000203">
    <property type="protein sequence ID" value="VFK36117.1"/>
    <property type="molecule type" value="Genomic_DNA"/>
</dbReference>
<dbReference type="GO" id="GO:0004803">
    <property type="term" value="F:transposase activity"/>
    <property type="evidence" value="ECO:0007669"/>
    <property type="project" value="InterPro"/>
</dbReference>
<gene>
    <name evidence="2" type="ORF">BECKMB1821I_GA0114274_12032</name>
</gene>
<dbReference type="GO" id="GO:0003677">
    <property type="term" value="F:DNA binding"/>
    <property type="evidence" value="ECO:0007669"/>
    <property type="project" value="InterPro"/>
</dbReference>
<evidence type="ECO:0000313" key="2">
    <source>
        <dbReference type="EMBL" id="VFK36117.1"/>
    </source>
</evidence>
<dbReference type="PANTHER" id="PTHR33055:SF13">
    <property type="entry name" value="TRANSPOSASE"/>
    <property type="match status" value="1"/>
</dbReference>
<dbReference type="Pfam" id="PF02371">
    <property type="entry name" value="Transposase_20"/>
    <property type="match status" value="1"/>
</dbReference>
<feature type="domain" description="Transposase IS116/IS110/IS902 C-terminal" evidence="1">
    <location>
        <begin position="47"/>
        <end position="90"/>
    </location>
</feature>
<dbReference type="AlphaFoldDB" id="A0A450Y3J6"/>
<sequence>MAEELTKEHVFVISEILIHIEDLQRHIATLFRELVTKLEPYKPILRAMETIPGIDRMAAAMLLVEIGDDMTAFGTAEKLASWAGVCPGNRN</sequence>
<dbReference type="GO" id="GO:0006313">
    <property type="term" value="P:DNA transposition"/>
    <property type="evidence" value="ECO:0007669"/>
    <property type="project" value="InterPro"/>
</dbReference>
<name>A0A450Y3J6_9GAMM</name>
<protein>
    <submittedName>
        <fullName evidence="2">Transposase IS116/IS110/IS902 family protein</fullName>
    </submittedName>
</protein>
<evidence type="ECO:0000259" key="1">
    <source>
        <dbReference type="Pfam" id="PF02371"/>
    </source>
</evidence>
<accession>A0A450Y3J6</accession>
<proteinExistence type="predicted"/>
<reference evidence="2" key="1">
    <citation type="submission" date="2019-02" db="EMBL/GenBank/DDBJ databases">
        <authorList>
            <person name="Gruber-Vodicka R. H."/>
            <person name="Seah K. B. B."/>
        </authorList>
    </citation>
    <scope>NUCLEOTIDE SEQUENCE</scope>
    <source>
        <strain evidence="2">BECK_BZ199</strain>
    </source>
</reference>
<dbReference type="InterPro" id="IPR003346">
    <property type="entry name" value="Transposase_20"/>
</dbReference>
<organism evidence="2">
    <name type="scientific">Candidatus Kentrum sp. MB</name>
    <dbReference type="NCBI Taxonomy" id="2138164"/>
    <lineage>
        <taxon>Bacteria</taxon>
        <taxon>Pseudomonadati</taxon>
        <taxon>Pseudomonadota</taxon>
        <taxon>Gammaproteobacteria</taxon>
        <taxon>Candidatus Kentrum</taxon>
    </lineage>
</organism>
<dbReference type="PANTHER" id="PTHR33055">
    <property type="entry name" value="TRANSPOSASE FOR INSERTION SEQUENCE ELEMENT IS1111A"/>
    <property type="match status" value="1"/>
</dbReference>
<dbReference type="InterPro" id="IPR047650">
    <property type="entry name" value="Transpos_IS110"/>
</dbReference>